<gene>
    <name evidence="1" type="ORF">B0F88_11350</name>
</gene>
<evidence type="ECO:0000313" key="1">
    <source>
        <dbReference type="EMBL" id="PPK67711.1"/>
    </source>
</evidence>
<protein>
    <recommendedName>
        <fullName evidence="3">DUF1415 domain-containing protein</fullName>
    </recommendedName>
</protein>
<dbReference type="EMBL" id="PTIY01000013">
    <property type="protein sequence ID" value="PPK67711.1"/>
    <property type="molecule type" value="Genomic_DNA"/>
</dbReference>
<dbReference type="Proteomes" id="UP000238071">
    <property type="component" value="Unassembled WGS sequence"/>
</dbReference>
<comment type="caution">
    <text evidence="1">The sequence shown here is derived from an EMBL/GenBank/DDBJ whole genome shotgun (WGS) entry which is preliminary data.</text>
</comment>
<name>A0A2S6GRG6_9GAMM</name>
<keyword evidence="2" id="KW-1185">Reference proteome</keyword>
<proteinExistence type="predicted"/>
<dbReference type="Pfam" id="PF07209">
    <property type="entry name" value="DUF1415"/>
    <property type="match status" value="1"/>
</dbReference>
<reference evidence="1 2" key="1">
    <citation type="submission" date="2018-02" db="EMBL/GenBank/DDBJ databases">
        <title>Subsurface microbial communities from deep shales in Ohio and West Virginia, USA.</title>
        <authorList>
            <person name="Wrighton K."/>
        </authorList>
    </citation>
    <scope>NUCLEOTIDE SEQUENCE [LARGE SCALE GENOMIC DNA]</scope>
    <source>
        <strain evidence="1 2">OWC-G53F</strain>
    </source>
</reference>
<evidence type="ECO:0000313" key="2">
    <source>
        <dbReference type="Proteomes" id="UP000238071"/>
    </source>
</evidence>
<accession>A0A2S6GRG6</accession>
<sequence length="188" mass="21145">MTDKTPPDQNVITATQAWLKSVIIEYGICPFAQRELERGSVYFSVNHDTKIEPCLLHLMLECDRLDAEPGIETTLLIYADAFAEFDDYLDFLEIAESLLAEQGYEGVYQLASFHPDYCFQGAEADDAANYTNRSPYPMLHLLRETSIAQAVASHPDPESIPQHNIELTRKLGLSKMQALLAACFPVDR</sequence>
<dbReference type="OrthoDB" id="277390at2"/>
<evidence type="ECO:0008006" key="3">
    <source>
        <dbReference type="Google" id="ProtNLM"/>
    </source>
</evidence>
<dbReference type="RefSeq" id="WP_104424752.1">
    <property type="nucleotide sequence ID" value="NZ_PTIY01000013.1"/>
</dbReference>
<organism evidence="1 2">
    <name type="scientific">Methylobacter tundripaludum</name>
    <dbReference type="NCBI Taxonomy" id="173365"/>
    <lineage>
        <taxon>Bacteria</taxon>
        <taxon>Pseudomonadati</taxon>
        <taxon>Pseudomonadota</taxon>
        <taxon>Gammaproteobacteria</taxon>
        <taxon>Methylococcales</taxon>
        <taxon>Methylococcaceae</taxon>
        <taxon>Methylobacter</taxon>
    </lineage>
</organism>
<dbReference type="AlphaFoldDB" id="A0A2S6GRG6"/>
<dbReference type="InterPro" id="IPR009858">
    <property type="entry name" value="DUF1415"/>
</dbReference>